<reference evidence="1" key="1">
    <citation type="submission" date="2020-09" db="EMBL/GenBank/DDBJ databases">
        <title>Genome-Enabled Discovery of Anthraquinone Biosynthesis in Senna tora.</title>
        <authorList>
            <person name="Kang S.-H."/>
            <person name="Pandey R.P."/>
            <person name="Lee C.-M."/>
            <person name="Sim J.-S."/>
            <person name="Jeong J.-T."/>
            <person name="Choi B.-S."/>
            <person name="Jung M."/>
            <person name="Ginzburg D."/>
            <person name="Zhao K."/>
            <person name="Won S.Y."/>
            <person name="Oh T.-J."/>
            <person name="Yu Y."/>
            <person name="Kim N.-H."/>
            <person name="Lee O.R."/>
            <person name="Lee T.-H."/>
            <person name="Bashyal P."/>
            <person name="Kim T.-S."/>
            <person name="Lee W.-H."/>
            <person name="Kawkins C."/>
            <person name="Kim C.-K."/>
            <person name="Kim J.S."/>
            <person name="Ahn B.O."/>
            <person name="Rhee S.Y."/>
            <person name="Sohng J.K."/>
        </authorList>
    </citation>
    <scope>NUCLEOTIDE SEQUENCE</scope>
    <source>
        <tissue evidence="1">Leaf</tissue>
    </source>
</reference>
<name>A0A834TIY7_9FABA</name>
<organism evidence="1 2">
    <name type="scientific">Senna tora</name>
    <dbReference type="NCBI Taxonomy" id="362788"/>
    <lineage>
        <taxon>Eukaryota</taxon>
        <taxon>Viridiplantae</taxon>
        <taxon>Streptophyta</taxon>
        <taxon>Embryophyta</taxon>
        <taxon>Tracheophyta</taxon>
        <taxon>Spermatophyta</taxon>
        <taxon>Magnoliopsida</taxon>
        <taxon>eudicotyledons</taxon>
        <taxon>Gunneridae</taxon>
        <taxon>Pentapetalae</taxon>
        <taxon>rosids</taxon>
        <taxon>fabids</taxon>
        <taxon>Fabales</taxon>
        <taxon>Fabaceae</taxon>
        <taxon>Caesalpinioideae</taxon>
        <taxon>Cassia clade</taxon>
        <taxon>Senna</taxon>
    </lineage>
</organism>
<dbReference type="Proteomes" id="UP000634136">
    <property type="component" value="Unassembled WGS sequence"/>
</dbReference>
<comment type="caution">
    <text evidence="1">The sequence shown here is derived from an EMBL/GenBank/DDBJ whole genome shotgun (WGS) entry which is preliminary data.</text>
</comment>
<evidence type="ECO:0000313" key="2">
    <source>
        <dbReference type="Proteomes" id="UP000634136"/>
    </source>
</evidence>
<dbReference type="EMBL" id="JAAIUW010000008">
    <property type="protein sequence ID" value="KAF7821934.1"/>
    <property type="molecule type" value="Genomic_DNA"/>
</dbReference>
<gene>
    <name evidence="1" type="ORF">G2W53_027389</name>
</gene>
<keyword evidence="2" id="KW-1185">Reference proteome</keyword>
<sequence>MATVAFDGDIQLGGSILSML</sequence>
<protein>
    <submittedName>
        <fullName evidence="1">Uncharacterized protein</fullName>
    </submittedName>
</protein>
<accession>A0A834TIY7</accession>
<evidence type="ECO:0000313" key="1">
    <source>
        <dbReference type="EMBL" id="KAF7821934.1"/>
    </source>
</evidence>
<proteinExistence type="predicted"/>
<dbReference type="AlphaFoldDB" id="A0A834TIY7"/>